<dbReference type="GO" id="GO:0045503">
    <property type="term" value="F:dynein light chain binding"/>
    <property type="evidence" value="ECO:0007669"/>
    <property type="project" value="TreeGrafter"/>
</dbReference>
<evidence type="ECO:0000256" key="9">
    <source>
        <dbReference type="ARBA" id="ARBA00024190"/>
    </source>
</evidence>
<accession>A0A5E4MWM7</accession>
<organism evidence="12 13">
    <name type="scientific">Cinara cedri</name>
    <dbReference type="NCBI Taxonomy" id="506608"/>
    <lineage>
        <taxon>Eukaryota</taxon>
        <taxon>Metazoa</taxon>
        <taxon>Ecdysozoa</taxon>
        <taxon>Arthropoda</taxon>
        <taxon>Hexapoda</taxon>
        <taxon>Insecta</taxon>
        <taxon>Pterygota</taxon>
        <taxon>Neoptera</taxon>
        <taxon>Paraneoptera</taxon>
        <taxon>Hemiptera</taxon>
        <taxon>Sternorrhyncha</taxon>
        <taxon>Aphidomorpha</taxon>
        <taxon>Aphidoidea</taxon>
        <taxon>Aphididae</taxon>
        <taxon>Lachninae</taxon>
        <taxon>Cinara</taxon>
    </lineage>
</organism>
<dbReference type="Gene3D" id="2.130.10.10">
    <property type="entry name" value="YVTN repeat-like/Quinoprotein amine dehydrogenase"/>
    <property type="match status" value="2"/>
</dbReference>
<evidence type="ECO:0000313" key="13">
    <source>
        <dbReference type="Proteomes" id="UP000325440"/>
    </source>
</evidence>
<dbReference type="OrthoDB" id="10259804at2759"/>
<evidence type="ECO:0000256" key="3">
    <source>
        <dbReference type="ARBA" id="ARBA00022574"/>
    </source>
</evidence>
<evidence type="ECO:0000256" key="7">
    <source>
        <dbReference type="ARBA" id="ARBA00023212"/>
    </source>
</evidence>
<dbReference type="GO" id="GO:0120293">
    <property type="term" value="C:dynein axonemal particle"/>
    <property type="evidence" value="ECO:0007669"/>
    <property type="project" value="UniProtKB-SubCell"/>
</dbReference>
<dbReference type="InterPro" id="IPR015943">
    <property type="entry name" value="WD40/YVTN_repeat-like_dom_sf"/>
</dbReference>
<evidence type="ECO:0000256" key="5">
    <source>
        <dbReference type="ARBA" id="ARBA00022846"/>
    </source>
</evidence>
<name>A0A5E4MWM7_9HEMI</name>
<comment type="subcellular location">
    <subcellularLocation>
        <location evidence="1">Cytoplasm</location>
        <location evidence="1">Cytoskeleton</location>
        <location evidence="1">Flagellum axoneme</location>
    </subcellularLocation>
    <subcellularLocation>
        <location evidence="9">Dynein axonemal particle</location>
    </subcellularLocation>
</comment>
<keyword evidence="6" id="KW-0969">Cilium</keyword>
<evidence type="ECO:0000256" key="8">
    <source>
        <dbReference type="ARBA" id="ARBA00023273"/>
    </source>
</evidence>
<evidence type="ECO:0000256" key="4">
    <source>
        <dbReference type="ARBA" id="ARBA00022737"/>
    </source>
</evidence>
<dbReference type="GO" id="GO:0005858">
    <property type="term" value="C:axonemal dynein complex"/>
    <property type="evidence" value="ECO:0007669"/>
    <property type="project" value="TreeGrafter"/>
</dbReference>
<dbReference type="InterPro" id="IPR001680">
    <property type="entry name" value="WD40_rpt"/>
</dbReference>
<evidence type="ECO:0000256" key="10">
    <source>
        <dbReference type="ARBA" id="ARBA00040002"/>
    </source>
</evidence>
<dbReference type="GO" id="GO:0045504">
    <property type="term" value="F:dynein heavy chain binding"/>
    <property type="evidence" value="ECO:0007669"/>
    <property type="project" value="TreeGrafter"/>
</dbReference>
<reference evidence="12 13" key="1">
    <citation type="submission" date="2019-08" db="EMBL/GenBank/DDBJ databases">
        <authorList>
            <person name="Alioto T."/>
            <person name="Alioto T."/>
            <person name="Gomez Garrido J."/>
        </authorList>
    </citation>
    <scope>NUCLEOTIDE SEQUENCE [LARGE SCALE GENOMIC DNA]</scope>
</reference>
<proteinExistence type="predicted"/>
<keyword evidence="3" id="KW-0853">WD repeat</keyword>
<dbReference type="PANTHER" id="PTHR12442:SF12">
    <property type="entry name" value="DYNEIN AXONEMAL INTERMEDIATE CHAIN 4"/>
    <property type="match status" value="1"/>
</dbReference>
<evidence type="ECO:0000256" key="1">
    <source>
        <dbReference type="ARBA" id="ARBA00004611"/>
    </source>
</evidence>
<dbReference type="InterPro" id="IPR050687">
    <property type="entry name" value="Dynein_IC"/>
</dbReference>
<evidence type="ECO:0000313" key="12">
    <source>
        <dbReference type="EMBL" id="VVC33851.1"/>
    </source>
</evidence>
<keyword evidence="7" id="KW-0206">Cytoskeleton</keyword>
<keyword evidence="4" id="KW-0677">Repeat</keyword>
<evidence type="ECO:0000256" key="11">
    <source>
        <dbReference type="ARBA" id="ARBA00041557"/>
    </source>
</evidence>
<keyword evidence="8" id="KW-0966">Cell projection</keyword>
<dbReference type="GO" id="GO:0003341">
    <property type="term" value="P:cilium movement"/>
    <property type="evidence" value="ECO:0007669"/>
    <property type="project" value="TreeGrafter"/>
</dbReference>
<keyword evidence="2" id="KW-0963">Cytoplasm</keyword>
<keyword evidence="5" id="KW-0282">Flagellum</keyword>
<dbReference type="PANTHER" id="PTHR12442">
    <property type="entry name" value="DYNEIN INTERMEDIATE CHAIN"/>
    <property type="match status" value="1"/>
</dbReference>
<evidence type="ECO:0000256" key="2">
    <source>
        <dbReference type="ARBA" id="ARBA00022490"/>
    </source>
</evidence>
<sequence length="635" mass="72815">MATHLVVPVTKIDVCNINLMTINNLLEDTFDRKQNVEAIKFDVGPNLPYKRENIIASEYEIELTESPIYSILNLPSSITVKGDGDHEMVQKKNEIYLNNSYEKIKSVDNLTQNIMSQLKKEEEGCQTLILSKCTTGSQVNEFNLIDAYNETNKEQNESLNQQVQMSNKMNKYVPVQKDPKLFKDPEVFFNMVMVMERILAQNTLNGFSDEQRQLNNIIDQTEKLPVENKFILTYCFSLENKKNNLSVKCMHWHETETHLLAVAYSKLLYHDYEDKPTTVAVWSMKNPQNPERVFEFNESFITCLKFATENPNHLAIGFYNGELLIIDISSKILDVVFQKSKQIFLEKNSILDLFWTIQIVKNHEHECLVTCSFNGCIARYLYSYGTIVETIIIKISQVHTGLTEGEKNERSSVAKTNAIIATKFMGLNETTYLVGTGDGKVYKCSYENSMVYLTNTLAHYGIIQSLEKSPYDQDVYLTTGCDCCIKVWFGSVSIDPVITLYARKQIEKAIWSRTNPTVIASIIDNSIHIWDVRLILKNALVSVHKIQHSGDKFSNMEFTLDGKYLCVSNVSGTVIVYAWSNVLSTRESQEEKTLMYCIAESVYYMSGEELLIKQLSKERPEFGTYFSMLENNTEK</sequence>
<dbReference type="InterPro" id="IPR036322">
    <property type="entry name" value="WD40_repeat_dom_sf"/>
</dbReference>
<dbReference type="EMBL" id="CABPRJ010000976">
    <property type="protein sequence ID" value="VVC33851.1"/>
    <property type="molecule type" value="Genomic_DNA"/>
</dbReference>
<dbReference type="SUPFAM" id="SSF50978">
    <property type="entry name" value="WD40 repeat-like"/>
    <property type="match status" value="1"/>
</dbReference>
<protein>
    <recommendedName>
        <fullName evidence="10">Dynein axonemal intermediate chain 4</fullName>
    </recommendedName>
    <alternativeName>
        <fullName evidence="11">WD repeat-containing protein 78</fullName>
    </alternativeName>
</protein>
<dbReference type="SMART" id="SM00320">
    <property type="entry name" value="WD40"/>
    <property type="match status" value="4"/>
</dbReference>
<gene>
    <name evidence="12" type="ORF">CINCED_3A009536</name>
</gene>
<keyword evidence="13" id="KW-1185">Reference proteome</keyword>
<dbReference type="AlphaFoldDB" id="A0A5E4MWM7"/>
<dbReference type="Proteomes" id="UP000325440">
    <property type="component" value="Unassembled WGS sequence"/>
</dbReference>
<evidence type="ECO:0000256" key="6">
    <source>
        <dbReference type="ARBA" id="ARBA00023069"/>
    </source>
</evidence>